<accession>A0AAE0KF97</accession>
<dbReference type="AlphaFoldDB" id="A0AAE0KF97"/>
<dbReference type="Proteomes" id="UP001285441">
    <property type="component" value="Unassembled WGS sequence"/>
</dbReference>
<proteinExistence type="predicted"/>
<evidence type="ECO:0000313" key="1">
    <source>
        <dbReference type="EMBL" id="KAK3375439.1"/>
    </source>
</evidence>
<organism evidence="1 2">
    <name type="scientific">Podospora didyma</name>
    <dbReference type="NCBI Taxonomy" id="330526"/>
    <lineage>
        <taxon>Eukaryota</taxon>
        <taxon>Fungi</taxon>
        <taxon>Dikarya</taxon>
        <taxon>Ascomycota</taxon>
        <taxon>Pezizomycotina</taxon>
        <taxon>Sordariomycetes</taxon>
        <taxon>Sordariomycetidae</taxon>
        <taxon>Sordariales</taxon>
        <taxon>Podosporaceae</taxon>
        <taxon>Podospora</taxon>
    </lineage>
</organism>
<reference evidence="1" key="1">
    <citation type="journal article" date="2023" name="Mol. Phylogenet. Evol.">
        <title>Genome-scale phylogeny and comparative genomics of the fungal order Sordariales.</title>
        <authorList>
            <person name="Hensen N."/>
            <person name="Bonometti L."/>
            <person name="Westerberg I."/>
            <person name="Brannstrom I.O."/>
            <person name="Guillou S."/>
            <person name="Cros-Aarteil S."/>
            <person name="Calhoun S."/>
            <person name="Haridas S."/>
            <person name="Kuo A."/>
            <person name="Mondo S."/>
            <person name="Pangilinan J."/>
            <person name="Riley R."/>
            <person name="LaButti K."/>
            <person name="Andreopoulos B."/>
            <person name="Lipzen A."/>
            <person name="Chen C."/>
            <person name="Yan M."/>
            <person name="Daum C."/>
            <person name="Ng V."/>
            <person name="Clum A."/>
            <person name="Steindorff A."/>
            <person name="Ohm R.A."/>
            <person name="Martin F."/>
            <person name="Silar P."/>
            <person name="Natvig D.O."/>
            <person name="Lalanne C."/>
            <person name="Gautier V."/>
            <person name="Ament-Velasquez S.L."/>
            <person name="Kruys A."/>
            <person name="Hutchinson M.I."/>
            <person name="Powell A.J."/>
            <person name="Barry K."/>
            <person name="Miller A.N."/>
            <person name="Grigoriev I.V."/>
            <person name="Debuchy R."/>
            <person name="Gladieux P."/>
            <person name="Hiltunen Thoren M."/>
            <person name="Johannesson H."/>
        </authorList>
    </citation>
    <scope>NUCLEOTIDE SEQUENCE</scope>
    <source>
        <strain evidence="1">CBS 232.78</strain>
    </source>
</reference>
<keyword evidence="2" id="KW-1185">Reference proteome</keyword>
<protein>
    <submittedName>
        <fullName evidence="1">Uncharacterized protein</fullName>
    </submittedName>
</protein>
<reference evidence="1" key="2">
    <citation type="submission" date="2023-06" db="EMBL/GenBank/DDBJ databases">
        <authorList>
            <consortium name="Lawrence Berkeley National Laboratory"/>
            <person name="Haridas S."/>
            <person name="Hensen N."/>
            <person name="Bonometti L."/>
            <person name="Westerberg I."/>
            <person name="Brannstrom I.O."/>
            <person name="Guillou S."/>
            <person name="Cros-Aarteil S."/>
            <person name="Calhoun S."/>
            <person name="Kuo A."/>
            <person name="Mondo S."/>
            <person name="Pangilinan J."/>
            <person name="Riley R."/>
            <person name="LaButti K."/>
            <person name="Andreopoulos B."/>
            <person name="Lipzen A."/>
            <person name="Chen C."/>
            <person name="Yanf M."/>
            <person name="Daum C."/>
            <person name="Ng V."/>
            <person name="Clum A."/>
            <person name="Steindorff A."/>
            <person name="Ohm R."/>
            <person name="Martin F."/>
            <person name="Silar P."/>
            <person name="Natvig D."/>
            <person name="Lalanne C."/>
            <person name="Gautier V."/>
            <person name="Ament-velasquez S.L."/>
            <person name="Kruys A."/>
            <person name="Hutchinson M.I."/>
            <person name="Powell A.J."/>
            <person name="Barry K."/>
            <person name="Miller A.N."/>
            <person name="Grigoriev I.V."/>
            <person name="Debuchy R."/>
            <person name="Gladieux P."/>
            <person name="Thoren M.H."/>
            <person name="Johannesson H."/>
        </authorList>
    </citation>
    <scope>NUCLEOTIDE SEQUENCE</scope>
    <source>
        <strain evidence="1">CBS 232.78</strain>
    </source>
</reference>
<evidence type="ECO:0000313" key="2">
    <source>
        <dbReference type="Proteomes" id="UP001285441"/>
    </source>
</evidence>
<sequence length="202" mass="22501">MQCPGYSLPKAASSLPPPNLFYHCKDLLHQYIPSAVMKIHLTNLEPIGVSYLGTTSRAKGPFIAEPRTLDSPTAVITNDRGFRLAHSVMFLPKSLLYMHSYNGWLKLAVLLRASEAVSTTTSFDIRALSVTFIRLEHPACLLSQVLSTEASVCSGSHLSSRKEGGHEARLRRAEPYGFAQKNEFRHITRRDSVTLHPRCTDH</sequence>
<gene>
    <name evidence="1" type="ORF">B0H63DRAFT_279203</name>
</gene>
<name>A0AAE0KF97_9PEZI</name>
<dbReference type="EMBL" id="JAULSW010000007">
    <property type="protein sequence ID" value="KAK3375439.1"/>
    <property type="molecule type" value="Genomic_DNA"/>
</dbReference>
<comment type="caution">
    <text evidence="1">The sequence shown here is derived from an EMBL/GenBank/DDBJ whole genome shotgun (WGS) entry which is preliminary data.</text>
</comment>